<dbReference type="GO" id="GO:0070682">
    <property type="term" value="P:proteasome regulatory particle assembly"/>
    <property type="evidence" value="ECO:0007669"/>
    <property type="project" value="InterPro"/>
</dbReference>
<evidence type="ECO:0000256" key="1">
    <source>
        <dbReference type="ARBA" id="ARBA00005256"/>
    </source>
</evidence>
<dbReference type="Proteomes" id="UP000191522">
    <property type="component" value="Unassembled WGS sequence"/>
</dbReference>
<keyword evidence="2" id="KW-0143">Chaperone</keyword>
<evidence type="ECO:0000256" key="4">
    <source>
        <dbReference type="SAM" id="MobiDB-lite"/>
    </source>
</evidence>
<evidence type="ECO:0000259" key="6">
    <source>
        <dbReference type="Pfam" id="PF18265"/>
    </source>
</evidence>
<feature type="domain" description="PDZ" evidence="5">
    <location>
        <begin position="152"/>
        <end position="207"/>
    </location>
</feature>
<keyword evidence="8" id="KW-1185">Reference proteome</keyword>
<dbReference type="SUPFAM" id="SSF50156">
    <property type="entry name" value="PDZ domain-like"/>
    <property type="match status" value="1"/>
</dbReference>
<dbReference type="FunFam" id="2.30.42.10:FF:000107">
    <property type="entry name" value="26S proteasome non-ATPase regulatory subunit 9"/>
    <property type="match status" value="1"/>
</dbReference>
<dbReference type="InterPro" id="IPR035269">
    <property type="entry name" value="PSMD9"/>
</dbReference>
<feature type="domain" description="Nas2 N-terminal" evidence="6">
    <location>
        <begin position="33"/>
        <end position="110"/>
    </location>
</feature>
<comment type="similarity">
    <text evidence="1">Belongs to the proteasome subunit p27 family.</text>
</comment>
<organism evidence="7 8">
    <name type="scientific">Penicillium decumbens</name>
    <dbReference type="NCBI Taxonomy" id="69771"/>
    <lineage>
        <taxon>Eukaryota</taxon>
        <taxon>Fungi</taxon>
        <taxon>Dikarya</taxon>
        <taxon>Ascomycota</taxon>
        <taxon>Pezizomycotina</taxon>
        <taxon>Eurotiomycetes</taxon>
        <taxon>Eurotiomycetidae</taxon>
        <taxon>Eurotiales</taxon>
        <taxon>Aspergillaceae</taxon>
        <taxon>Penicillium</taxon>
    </lineage>
</organism>
<evidence type="ECO:0000313" key="7">
    <source>
        <dbReference type="EMBL" id="OQD74671.1"/>
    </source>
</evidence>
<comment type="caution">
    <text evidence="7">The sequence shown here is derived from an EMBL/GenBank/DDBJ whole genome shotgun (WGS) entry which is preliminary data.</text>
</comment>
<dbReference type="GO" id="GO:0005737">
    <property type="term" value="C:cytoplasm"/>
    <property type="evidence" value="ECO:0007669"/>
    <property type="project" value="TreeGrafter"/>
</dbReference>
<dbReference type="STRING" id="69771.A0A1V6PCE3"/>
<proteinExistence type="inferred from homology"/>
<dbReference type="Pfam" id="PF17820">
    <property type="entry name" value="PDZ_6"/>
    <property type="match status" value="1"/>
</dbReference>
<dbReference type="OrthoDB" id="48625at2759"/>
<dbReference type="PANTHER" id="PTHR12651:SF1">
    <property type="entry name" value="26S PROTEASOME NON-ATPASE REGULATORY SUBUNIT 9"/>
    <property type="match status" value="1"/>
</dbReference>
<dbReference type="AlphaFoldDB" id="A0A1V6PCE3"/>
<reference evidence="8" key="1">
    <citation type="journal article" date="2017" name="Nat. Microbiol.">
        <title>Global analysis of biosynthetic gene clusters reveals vast potential of secondary metabolite production in Penicillium species.</title>
        <authorList>
            <person name="Nielsen J.C."/>
            <person name="Grijseels S."/>
            <person name="Prigent S."/>
            <person name="Ji B."/>
            <person name="Dainat J."/>
            <person name="Nielsen K.F."/>
            <person name="Frisvad J.C."/>
            <person name="Workman M."/>
            <person name="Nielsen J."/>
        </authorList>
    </citation>
    <scope>NUCLEOTIDE SEQUENCE [LARGE SCALE GENOMIC DNA]</scope>
    <source>
        <strain evidence="8">IBT 11843</strain>
    </source>
</reference>
<accession>A0A1V6PCE3</accession>
<feature type="region of interest" description="Disordered" evidence="4">
    <location>
        <begin position="1"/>
        <end position="25"/>
    </location>
</feature>
<evidence type="ECO:0000313" key="8">
    <source>
        <dbReference type="Proteomes" id="UP000191522"/>
    </source>
</evidence>
<evidence type="ECO:0000256" key="2">
    <source>
        <dbReference type="ARBA" id="ARBA00023186"/>
    </source>
</evidence>
<dbReference type="Gene3D" id="6.10.140.1710">
    <property type="match status" value="1"/>
</dbReference>
<dbReference type="Gene3D" id="2.30.42.10">
    <property type="match status" value="1"/>
</dbReference>
<dbReference type="InterPro" id="IPR040815">
    <property type="entry name" value="Nas2_N"/>
</dbReference>
<name>A0A1V6PCE3_PENDC</name>
<dbReference type="PANTHER" id="PTHR12651">
    <property type="entry name" value="26S PROTEASOME NON-ATPASE REGULATORY SUBUNIT 9"/>
    <property type="match status" value="1"/>
</dbReference>
<dbReference type="OMA" id="DWGGRGM"/>
<protein>
    <recommendedName>
        <fullName evidence="3">Probable 26S proteasome regulatory subunit p27</fullName>
    </recommendedName>
</protein>
<dbReference type="EMBL" id="MDYL01000010">
    <property type="protein sequence ID" value="OQD74671.1"/>
    <property type="molecule type" value="Genomic_DNA"/>
</dbReference>
<gene>
    <name evidence="7" type="ORF">PENDEC_c010G06042</name>
</gene>
<dbReference type="InterPro" id="IPR036034">
    <property type="entry name" value="PDZ_sf"/>
</dbReference>
<dbReference type="Pfam" id="PF18265">
    <property type="entry name" value="Nas2_N"/>
    <property type="match status" value="1"/>
</dbReference>
<evidence type="ECO:0000256" key="3">
    <source>
        <dbReference type="ARBA" id="ARBA00068021"/>
    </source>
</evidence>
<sequence>MGIPMDDDIHAPTVASGPSSGGALRDVSKLSMSDLMQEKERIEAELSALSSVLNSHGVTMNSSLTTFDGFPRDDIDIAQVRTTRVRIIHLRNDHKEVMAHLEKHLHDHFARLQSAPDATSTNGTSALSSVPNSATNNYIADAGALGTPFARVNSVEPASPAHQAGLKTGDLIRGFGSVHWLNHERLSKVAEAVQQNEGRPLSVKVARKNESGSGTTELDLQLTPRRNWGGRGLLGCHLVPL</sequence>
<dbReference type="InterPro" id="IPR041489">
    <property type="entry name" value="PDZ_6"/>
</dbReference>
<dbReference type="GO" id="GO:0005634">
    <property type="term" value="C:nucleus"/>
    <property type="evidence" value="ECO:0007669"/>
    <property type="project" value="TreeGrafter"/>
</dbReference>
<evidence type="ECO:0000259" key="5">
    <source>
        <dbReference type="Pfam" id="PF17820"/>
    </source>
</evidence>